<evidence type="ECO:0000313" key="6">
    <source>
        <dbReference type="Proteomes" id="UP000254978"/>
    </source>
</evidence>
<keyword evidence="4" id="KW-0143">Chaperone</keyword>
<dbReference type="OrthoDB" id="4525561at2"/>
<dbReference type="RefSeq" id="WP_115278993.1">
    <property type="nucleotide sequence ID" value="NZ_AP022600.1"/>
</dbReference>
<dbReference type="Pfam" id="PF14011">
    <property type="entry name" value="ESX-1_EspG"/>
    <property type="match status" value="1"/>
</dbReference>
<sequence>MLTTTLDGLWVLQILTGIEVVAPELGLRPVLPSVETKDMALAHPVADELKAEGVIDEHGAVDPAVVEWLTVLARRDMALWLQAVRPVAGEAEPVPTQVTLARFAQWWVSLERSDIVVRLGGAGTSSSEGAANQVISNQLERLCGPASPASFKPVTVATDRILGEVKDRDSLRRFLMSTGELDADQMHILLTTADTGRSAQASIIALQTGVDSGSETRVRVEGSVVTVIDTPEGRVIAEHFERDGRRWMIMAPGSLSNIAAAVNDMVRRLPAAADWHAYRKVV</sequence>
<keyword evidence="3" id="KW-0963">Cytoplasm</keyword>
<accession>A0A378TH67</accession>
<evidence type="ECO:0000256" key="4">
    <source>
        <dbReference type="ARBA" id="ARBA00023186"/>
    </source>
</evidence>
<keyword evidence="6" id="KW-1185">Reference proteome</keyword>
<comment type="similarity">
    <text evidence="2">Belongs to the EspG family.</text>
</comment>
<protein>
    <submittedName>
        <fullName evidence="5">ESX-1 EspG family protein</fullName>
    </submittedName>
</protein>
<proteinExistence type="inferred from homology"/>
<evidence type="ECO:0000256" key="1">
    <source>
        <dbReference type="ARBA" id="ARBA00004496"/>
    </source>
</evidence>
<dbReference type="AlphaFoldDB" id="A0A378TH67"/>
<evidence type="ECO:0000313" key="5">
    <source>
        <dbReference type="EMBL" id="STZ59517.1"/>
    </source>
</evidence>
<dbReference type="Proteomes" id="UP000254978">
    <property type="component" value="Unassembled WGS sequence"/>
</dbReference>
<evidence type="ECO:0000256" key="3">
    <source>
        <dbReference type="ARBA" id="ARBA00022490"/>
    </source>
</evidence>
<evidence type="ECO:0000256" key="2">
    <source>
        <dbReference type="ARBA" id="ARBA00006411"/>
    </source>
</evidence>
<reference evidence="5 6" key="1">
    <citation type="submission" date="2018-06" db="EMBL/GenBank/DDBJ databases">
        <authorList>
            <consortium name="Pathogen Informatics"/>
            <person name="Doyle S."/>
        </authorList>
    </citation>
    <scope>NUCLEOTIDE SEQUENCE [LARGE SCALE GENOMIC DNA]</scope>
    <source>
        <strain evidence="5 6">NCTC10821</strain>
    </source>
</reference>
<comment type="subcellular location">
    <subcellularLocation>
        <location evidence="1">Cytoplasm</location>
    </subcellularLocation>
</comment>
<organism evidence="5 6">
    <name type="scientific">Mycolicibacterium tokaiense</name>
    <dbReference type="NCBI Taxonomy" id="39695"/>
    <lineage>
        <taxon>Bacteria</taxon>
        <taxon>Bacillati</taxon>
        <taxon>Actinomycetota</taxon>
        <taxon>Actinomycetes</taxon>
        <taxon>Mycobacteriales</taxon>
        <taxon>Mycobacteriaceae</taxon>
        <taxon>Mycolicibacterium</taxon>
    </lineage>
</organism>
<name>A0A378TH67_9MYCO</name>
<dbReference type="GO" id="GO:0005737">
    <property type="term" value="C:cytoplasm"/>
    <property type="evidence" value="ECO:0007669"/>
    <property type="project" value="UniProtKB-SubCell"/>
</dbReference>
<dbReference type="EMBL" id="UGQT01000001">
    <property type="protein sequence ID" value="STZ59517.1"/>
    <property type="molecule type" value="Genomic_DNA"/>
</dbReference>
<gene>
    <name evidence="5" type="ORF">NCTC10821_03050</name>
</gene>
<dbReference type="InterPro" id="IPR025734">
    <property type="entry name" value="EspG"/>
</dbReference>